<dbReference type="EnsemblPlants" id="Zm00001eb360280_T001">
    <property type="protein sequence ID" value="Zm00001eb360280_P001"/>
    <property type="gene ID" value="Zm00001eb360280"/>
</dbReference>
<accession>A0A804QRK0</accession>
<dbReference type="Proteomes" id="UP000007305">
    <property type="component" value="Chromosome 8"/>
</dbReference>
<dbReference type="Gramene" id="Zm00001eb360280_T001">
    <property type="protein sequence ID" value="Zm00001eb360280_P001"/>
    <property type="gene ID" value="Zm00001eb360280"/>
</dbReference>
<name>A0A804QRK0_MAIZE</name>
<evidence type="ECO:0000313" key="1">
    <source>
        <dbReference type="EnsemblPlants" id="Zm00001eb360280_P001"/>
    </source>
</evidence>
<sequence length="85" mass="9587">MEERDVTELFRVVSVTTIAVPVDDHLDICRTMNRTSPRLTYMWESRIGALESMVTDSVRHLDALSADVRADLVAHQATVDEVVDD</sequence>
<keyword evidence="2" id="KW-1185">Reference proteome</keyword>
<protein>
    <submittedName>
        <fullName evidence="1">Uncharacterized protein</fullName>
    </submittedName>
</protein>
<proteinExistence type="predicted"/>
<dbReference type="InParanoid" id="A0A804QRK0"/>
<organism evidence="1 2">
    <name type="scientific">Zea mays</name>
    <name type="common">Maize</name>
    <dbReference type="NCBI Taxonomy" id="4577"/>
    <lineage>
        <taxon>Eukaryota</taxon>
        <taxon>Viridiplantae</taxon>
        <taxon>Streptophyta</taxon>
        <taxon>Embryophyta</taxon>
        <taxon>Tracheophyta</taxon>
        <taxon>Spermatophyta</taxon>
        <taxon>Magnoliopsida</taxon>
        <taxon>Liliopsida</taxon>
        <taxon>Poales</taxon>
        <taxon>Poaceae</taxon>
        <taxon>PACMAD clade</taxon>
        <taxon>Panicoideae</taxon>
        <taxon>Andropogonodae</taxon>
        <taxon>Andropogoneae</taxon>
        <taxon>Tripsacinae</taxon>
        <taxon>Zea</taxon>
    </lineage>
</organism>
<reference evidence="1" key="2">
    <citation type="submission" date="2019-07" db="EMBL/GenBank/DDBJ databases">
        <authorList>
            <person name="Seetharam A."/>
            <person name="Woodhouse M."/>
            <person name="Cannon E."/>
        </authorList>
    </citation>
    <scope>NUCLEOTIDE SEQUENCE [LARGE SCALE GENOMIC DNA]</scope>
    <source>
        <strain evidence="1">cv. B73</strain>
    </source>
</reference>
<reference evidence="2" key="1">
    <citation type="journal article" date="2009" name="Science">
        <title>The B73 maize genome: complexity, diversity, and dynamics.</title>
        <authorList>
            <person name="Schnable P.S."/>
            <person name="Ware D."/>
            <person name="Fulton R.S."/>
            <person name="Stein J.C."/>
            <person name="Wei F."/>
            <person name="Pasternak S."/>
            <person name="Liang C."/>
            <person name="Zhang J."/>
            <person name="Fulton L."/>
            <person name="Graves T.A."/>
            <person name="Minx P."/>
            <person name="Reily A.D."/>
            <person name="Courtney L."/>
            <person name="Kruchowski S.S."/>
            <person name="Tomlinson C."/>
            <person name="Strong C."/>
            <person name="Delehaunty K."/>
            <person name="Fronick C."/>
            <person name="Courtney B."/>
            <person name="Rock S.M."/>
            <person name="Belter E."/>
            <person name="Du F."/>
            <person name="Kim K."/>
            <person name="Abbott R.M."/>
            <person name="Cotton M."/>
            <person name="Levy A."/>
            <person name="Marchetto P."/>
            <person name="Ochoa K."/>
            <person name="Jackson S.M."/>
            <person name="Gillam B."/>
            <person name="Chen W."/>
            <person name="Yan L."/>
            <person name="Higginbotham J."/>
            <person name="Cardenas M."/>
            <person name="Waligorski J."/>
            <person name="Applebaum E."/>
            <person name="Phelps L."/>
            <person name="Falcone J."/>
            <person name="Kanchi K."/>
            <person name="Thane T."/>
            <person name="Scimone A."/>
            <person name="Thane N."/>
            <person name="Henke J."/>
            <person name="Wang T."/>
            <person name="Ruppert J."/>
            <person name="Shah N."/>
            <person name="Rotter K."/>
            <person name="Hodges J."/>
            <person name="Ingenthron E."/>
            <person name="Cordes M."/>
            <person name="Kohlberg S."/>
            <person name="Sgro J."/>
            <person name="Delgado B."/>
            <person name="Mead K."/>
            <person name="Chinwalla A."/>
            <person name="Leonard S."/>
            <person name="Crouse K."/>
            <person name="Collura K."/>
            <person name="Kudrna D."/>
            <person name="Currie J."/>
            <person name="He R."/>
            <person name="Angelova A."/>
            <person name="Rajasekar S."/>
            <person name="Mueller T."/>
            <person name="Lomeli R."/>
            <person name="Scara G."/>
            <person name="Ko A."/>
            <person name="Delaney K."/>
            <person name="Wissotski M."/>
            <person name="Lopez G."/>
            <person name="Campos D."/>
            <person name="Braidotti M."/>
            <person name="Ashley E."/>
            <person name="Golser W."/>
            <person name="Kim H."/>
            <person name="Lee S."/>
            <person name="Lin J."/>
            <person name="Dujmic Z."/>
            <person name="Kim W."/>
            <person name="Talag J."/>
            <person name="Zuccolo A."/>
            <person name="Fan C."/>
            <person name="Sebastian A."/>
            <person name="Kramer M."/>
            <person name="Spiegel L."/>
            <person name="Nascimento L."/>
            <person name="Zutavern T."/>
            <person name="Miller B."/>
            <person name="Ambroise C."/>
            <person name="Muller S."/>
            <person name="Spooner W."/>
            <person name="Narechania A."/>
            <person name="Ren L."/>
            <person name="Wei S."/>
            <person name="Kumari S."/>
            <person name="Faga B."/>
            <person name="Levy M.J."/>
            <person name="McMahan L."/>
            <person name="Van Buren P."/>
            <person name="Vaughn M.W."/>
            <person name="Ying K."/>
            <person name="Yeh C.-T."/>
            <person name="Emrich S.J."/>
            <person name="Jia Y."/>
            <person name="Kalyanaraman A."/>
            <person name="Hsia A.-P."/>
            <person name="Barbazuk W.B."/>
            <person name="Baucom R.S."/>
            <person name="Brutnell T.P."/>
            <person name="Carpita N.C."/>
            <person name="Chaparro C."/>
            <person name="Chia J.-M."/>
            <person name="Deragon J.-M."/>
            <person name="Estill J.C."/>
            <person name="Fu Y."/>
            <person name="Jeddeloh J.A."/>
            <person name="Han Y."/>
            <person name="Lee H."/>
            <person name="Li P."/>
            <person name="Lisch D.R."/>
            <person name="Liu S."/>
            <person name="Liu Z."/>
            <person name="Nagel D.H."/>
            <person name="McCann M.C."/>
            <person name="SanMiguel P."/>
            <person name="Myers A.M."/>
            <person name="Nettleton D."/>
            <person name="Nguyen J."/>
            <person name="Penning B.W."/>
            <person name="Ponnala L."/>
            <person name="Schneider K.L."/>
            <person name="Schwartz D.C."/>
            <person name="Sharma A."/>
            <person name="Soderlund C."/>
            <person name="Springer N.M."/>
            <person name="Sun Q."/>
            <person name="Wang H."/>
            <person name="Waterman M."/>
            <person name="Westerman R."/>
            <person name="Wolfgruber T.K."/>
            <person name="Yang L."/>
            <person name="Yu Y."/>
            <person name="Zhang L."/>
            <person name="Zhou S."/>
            <person name="Zhu Q."/>
            <person name="Bennetzen J.L."/>
            <person name="Dawe R.K."/>
            <person name="Jiang J."/>
            <person name="Jiang N."/>
            <person name="Presting G.G."/>
            <person name="Wessler S.R."/>
            <person name="Aluru S."/>
            <person name="Martienssen R.A."/>
            <person name="Clifton S.W."/>
            <person name="McCombie W.R."/>
            <person name="Wing R.A."/>
            <person name="Wilson R.K."/>
        </authorList>
    </citation>
    <scope>NUCLEOTIDE SEQUENCE [LARGE SCALE GENOMIC DNA]</scope>
    <source>
        <strain evidence="2">cv. B73</strain>
    </source>
</reference>
<dbReference type="AlphaFoldDB" id="A0A804QRK0"/>
<evidence type="ECO:0000313" key="2">
    <source>
        <dbReference type="Proteomes" id="UP000007305"/>
    </source>
</evidence>
<reference evidence="1" key="3">
    <citation type="submission" date="2021-05" db="UniProtKB">
        <authorList>
            <consortium name="EnsemblPlants"/>
        </authorList>
    </citation>
    <scope>IDENTIFICATION</scope>
    <source>
        <strain evidence="1">cv. B73</strain>
    </source>
</reference>